<reference evidence="1" key="1">
    <citation type="submission" date="2021-05" db="EMBL/GenBank/DDBJ databases">
        <authorList>
            <person name="Pan Q."/>
            <person name="Jouanno E."/>
            <person name="Zahm M."/>
            <person name="Klopp C."/>
            <person name="Cabau C."/>
            <person name="Louis A."/>
            <person name="Berthelot C."/>
            <person name="Parey E."/>
            <person name="Roest Crollius H."/>
            <person name="Montfort J."/>
            <person name="Robinson-Rechavi M."/>
            <person name="Bouchez O."/>
            <person name="Lampietro C."/>
            <person name="Lopez Roques C."/>
            <person name="Donnadieu C."/>
            <person name="Postlethwait J."/>
            <person name="Bobe J."/>
            <person name="Dillon D."/>
            <person name="Chandos A."/>
            <person name="von Hippel F."/>
            <person name="Guiguen Y."/>
        </authorList>
    </citation>
    <scope>NUCLEOTIDE SEQUENCE</scope>
    <source>
        <strain evidence="1">YG-Jan2019</strain>
    </source>
</reference>
<keyword evidence="2" id="KW-1185">Reference proteome</keyword>
<accession>A0ACC2GJS2</accession>
<gene>
    <name evidence="1" type="ORF">DPEC_G00151140</name>
</gene>
<protein>
    <submittedName>
        <fullName evidence="1">Uncharacterized protein</fullName>
    </submittedName>
</protein>
<dbReference type="Proteomes" id="UP001157502">
    <property type="component" value="Chromosome 12"/>
</dbReference>
<evidence type="ECO:0000313" key="1">
    <source>
        <dbReference type="EMBL" id="KAJ8003710.1"/>
    </source>
</evidence>
<organism evidence="1 2">
    <name type="scientific">Dallia pectoralis</name>
    <name type="common">Alaska blackfish</name>
    <dbReference type="NCBI Taxonomy" id="75939"/>
    <lineage>
        <taxon>Eukaryota</taxon>
        <taxon>Metazoa</taxon>
        <taxon>Chordata</taxon>
        <taxon>Craniata</taxon>
        <taxon>Vertebrata</taxon>
        <taxon>Euteleostomi</taxon>
        <taxon>Actinopterygii</taxon>
        <taxon>Neopterygii</taxon>
        <taxon>Teleostei</taxon>
        <taxon>Protacanthopterygii</taxon>
        <taxon>Esociformes</taxon>
        <taxon>Umbridae</taxon>
        <taxon>Dallia</taxon>
    </lineage>
</organism>
<proteinExistence type="predicted"/>
<sequence>MTDPMVDQMTRLKLRLQEKRLEKERETVEGRAESGLSTRSFDSQLDALHTALRQKQDLLQRLREQHRLEDQSRPHTWGGTFRSYRPDRLHPLAPLACPPAPIYTHQPALLSPRVLRPAPAAPPQPPHLIQQTWPQPSPTIIQQFPAQQPLTQQIPRHQPNPAPRSGSIKEDMVELMLMQNAQMHQIIMHNMMLNAIPPMAQSPPHPGQVEQRGNTIHHHHYGPHAYPLPPIGYSTWPSMRSSLPAGQGDAHVQPVQHVTSTTTSPPLNIE</sequence>
<evidence type="ECO:0000313" key="2">
    <source>
        <dbReference type="Proteomes" id="UP001157502"/>
    </source>
</evidence>
<dbReference type="EMBL" id="CM055739">
    <property type="protein sequence ID" value="KAJ8003710.1"/>
    <property type="molecule type" value="Genomic_DNA"/>
</dbReference>
<name>A0ACC2GJS2_DALPE</name>
<comment type="caution">
    <text evidence="1">The sequence shown here is derived from an EMBL/GenBank/DDBJ whole genome shotgun (WGS) entry which is preliminary data.</text>
</comment>